<dbReference type="Proteomes" id="UP000183015">
    <property type="component" value="Unassembled WGS sequence"/>
</dbReference>
<feature type="region of interest" description="Disordered" evidence="1">
    <location>
        <begin position="70"/>
        <end position="100"/>
    </location>
</feature>
<protein>
    <submittedName>
        <fullName evidence="3">Uncharacterized protein</fullName>
    </submittedName>
</protein>
<dbReference type="STRING" id="235985.SAMN05414137_1754"/>
<dbReference type="AlphaFoldDB" id="A0A1H8BSG0"/>
<accession>A0A1H8BSG0</accession>
<keyword evidence="2" id="KW-0812">Transmembrane</keyword>
<evidence type="ECO:0000256" key="1">
    <source>
        <dbReference type="SAM" id="MobiDB-lite"/>
    </source>
</evidence>
<keyword evidence="2" id="KW-0472">Membrane</keyword>
<keyword evidence="4" id="KW-1185">Reference proteome</keyword>
<proteinExistence type="predicted"/>
<keyword evidence="2" id="KW-1133">Transmembrane helix</keyword>
<evidence type="ECO:0000313" key="3">
    <source>
        <dbReference type="EMBL" id="SEM85074.1"/>
    </source>
</evidence>
<dbReference type="EMBL" id="FOAZ01000075">
    <property type="protein sequence ID" value="SEM85074.1"/>
    <property type="molecule type" value="Genomic_DNA"/>
</dbReference>
<evidence type="ECO:0000313" key="4">
    <source>
        <dbReference type="Proteomes" id="UP000183015"/>
    </source>
</evidence>
<dbReference type="InterPro" id="IPR006311">
    <property type="entry name" value="TAT_signal"/>
</dbReference>
<organism evidence="3 4">
    <name type="scientific">Streptacidiphilus jiangxiensis</name>
    <dbReference type="NCBI Taxonomy" id="235985"/>
    <lineage>
        <taxon>Bacteria</taxon>
        <taxon>Bacillati</taxon>
        <taxon>Actinomycetota</taxon>
        <taxon>Actinomycetes</taxon>
        <taxon>Kitasatosporales</taxon>
        <taxon>Streptomycetaceae</taxon>
        <taxon>Streptacidiphilus</taxon>
    </lineage>
</organism>
<feature type="transmembrane region" description="Helical" evidence="2">
    <location>
        <begin position="46"/>
        <end position="68"/>
    </location>
</feature>
<sequence length="263" mass="27410">MTAEWDARRMFEAVLRTDELRTEEGDGSLPDLRLIRREGGRRARRGLLRGAGVTAAVLAVAGGLAVGLPRQSAPAAPSGSGRGTSLAGAESSPAKPPTDMRTAVMTPLTAELMSVLRRHLPPGLTLEPGLGPTTFTLRHPDGSTSTLGALVGLQHLGAPPSPCPTYGAHCVPVTLPDSSQGWASVGLDGRSASVALYTLDGQAFGLSDGDDGVNPGTRDRESGIPLTERQLIALVEQPDVYRVLQKVPTDEVTPEPAGSAYRP</sequence>
<name>A0A1H8BSG0_STRJI</name>
<gene>
    <name evidence="3" type="ORF">SAMN05414137_1754</name>
</gene>
<reference evidence="4" key="1">
    <citation type="submission" date="2016-10" db="EMBL/GenBank/DDBJ databases">
        <authorList>
            <person name="Varghese N."/>
        </authorList>
    </citation>
    <scope>NUCLEOTIDE SEQUENCE [LARGE SCALE GENOMIC DNA]</scope>
    <source>
        <strain evidence="4">DSM 45096 / BCRC 16803 / CGMCC 4.1857 / CIP 109030 / JCM 12277 / KCTC 19219 / NBRC 100920 / 33214</strain>
    </source>
</reference>
<dbReference type="RefSeq" id="WP_143094847.1">
    <property type="nucleotide sequence ID" value="NZ_BBPN01000007.1"/>
</dbReference>
<evidence type="ECO:0000256" key="2">
    <source>
        <dbReference type="SAM" id="Phobius"/>
    </source>
</evidence>
<dbReference type="PROSITE" id="PS51318">
    <property type="entry name" value="TAT"/>
    <property type="match status" value="1"/>
</dbReference>